<evidence type="ECO:0000259" key="3">
    <source>
        <dbReference type="Pfam" id="PF25483"/>
    </source>
</evidence>
<accession>A0A7S4UAA5</accession>
<evidence type="ECO:0000313" key="4">
    <source>
        <dbReference type="EMBL" id="CAE2327860.1"/>
    </source>
</evidence>
<proteinExistence type="predicted"/>
<keyword evidence="2" id="KW-1133">Transmembrane helix</keyword>
<keyword evidence="2" id="KW-0812">Transmembrane</keyword>
<sequence>MAVHAQELPLDGDGLHSNNVLSFNPSKDPLGDVDTYRMISSGDVEGEWSKDDGRNITEKMKELMTFGSIVHVDVKLVGFDGDGNYDVNVNEADFLRYFETVLEEHEKEAMVLNARAGAPHSLPIRRKFFFRVMKAKKSLNEDLASRIRSWIVTEMKDEDRERVIKNGSPVPVSIVDDVIRKDYLESDPSQTHTIYILNPKKVSAPPKKEEASKAVEAHDPDHPPFHEGDLPHEPDPAWMHAASEPEYIPYWYDGALKGGSSPGEQKQKSACGTTMWAGLERYMWIDLTAGPILFGPHTSGEGLVSELSIPRLDNFQVESLDWNGGHHFAYIQEFLAELVSLVCKTSDLLIEPSLHHFPVPLAKKLRLHLVHITNDPKVRTQYADETGFLDGVPQVRGWDNIKSQLGHLGGNIAVQGQTILYNRTVVQLNDCKFCLAAYAASLKSHTSTVFRGQLKTQVHEYLDSKELHEQLLNFLNKEELGFAQELGIFGWVPTQFLDLDSAYREHWTIPIFLFDLQDTALILLDRFHQAVSFPEMVIALQTRSSPATVDFSCADEMITVDPRDATRPMLGALLQTGWGVAPTHEHFSGKKQQAEVNYMWSAAATPFGPFSTSEKLTFSLVDAARRNLVFSALNFSIAQVSLTLEQFSKFGKNMEDVLLPSEHVHFVRRWNVLKFKILRTSTYLSLLNFNTALFYARSTRHDVKAIRNTVLHAGKFVHTYIGCLHDEKPSILAFLVYFFAGAALLIMAYVFLHNLLAKRSKAAFKKKL</sequence>
<dbReference type="AlphaFoldDB" id="A0A7S4UAA5"/>
<dbReference type="EMBL" id="HBKN01040016">
    <property type="protein sequence ID" value="CAE2327860.1"/>
    <property type="molecule type" value="Transcribed_RNA"/>
</dbReference>
<evidence type="ECO:0000256" key="2">
    <source>
        <dbReference type="SAM" id="Phobius"/>
    </source>
</evidence>
<protein>
    <recommendedName>
        <fullName evidence="3">DUF7906 domain-containing protein</fullName>
    </recommendedName>
</protein>
<keyword evidence="2" id="KW-0472">Membrane</keyword>
<feature type="transmembrane region" description="Helical" evidence="2">
    <location>
        <begin position="731"/>
        <end position="752"/>
    </location>
</feature>
<name>A0A7S4UAA5_GUITH</name>
<feature type="domain" description="DUF7906" evidence="3">
    <location>
        <begin position="70"/>
        <end position="352"/>
    </location>
</feature>
<feature type="region of interest" description="Disordered" evidence="1">
    <location>
        <begin position="201"/>
        <end position="228"/>
    </location>
</feature>
<gene>
    <name evidence="4" type="ORF">GTHE00462_LOCUS31306</name>
</gene>
<dbReference type="PANTHER" id="PTHR31515">
    <property type="entry name" value="TRANSMEMBRANE PROTEIN-RELATED"/>
    <property type="match status" value="1"/>
</dbReference>
<dbReference type="OMA" id="LDWKLIE"/>
<dbReference type="Pfam" id="PF25483">
    <property type="entry name" value="DUF7906"/>
    <property type="match status" value="1"/>
</dbReference>
<dbReference type="InterPro" id="IPR057228">
    <property type="entry name" value="DUF7906"/>
</dbReference>
<feature type="compositionally biased region" description="Basic and acidic residues" evidence="1">
    <location>
        <begin position="206"/>
        <end position="228"/>
    </location>
</feature>
<evidence type="ECO:0000256" key="1">
    <source>
        <dbReference type="SAM" id="MobiDB-lite"/>
    </source>
</evidence>
<organism evidence="4">
    <name type="scientific">Guillardia theta</name>
    <name type="common">Cryptophyte</name>
    <name type="synonym">Cryptomonas phi</name>
    <dbReference type="NCBI Taxonomy" id="55529"/>
    <lineage>
        <taxon>Eukaryota</taxon>
        <taxon>Cryptophyceae</taxon>
        <taxon>Pyrenomonadales</taxon>
        <taxon>Geminigeraceae</taxon>
        <taxon>Guillardia</taxon>
    </lineage>
</organism>
<dbReference type="PANTHER" id="PTHR31515:SF4">
    <property type="entry name" value="TRANSMEMBRANE PROTEIN"/>
    <property type="match status" value="1"/>
</dbReference>
<reference evidence="4" key="1">
    <citation type="submission" date="2021-01" db="EMBL/GenBank/DDBJ databases">
        <authorList>
            <person name="Corre E."/>
            <person name="Pelletier E."/>
            <person name="Niang G."/>
            <person name="Scheremetjew M."/>
            <person name="Finn R."/>
            <person name="Kale V."/>
            <person name="Holt S."/>
            <person name="Cochrane G."/>
            <person name="Meng A."/>
            <person name="Brown T."/>
            <person name="Cohen L."/>
        </authorList>
    </citation>
    <scope>NUCLEOTIDE SEQUENCE</scope>
    <source>
        <strain evidence="4">CCMP 2712</strain>
    </source>
</reference>